<dbReference type="EMBL" id="NIDE01000002">
    <property type="protein sequence ID" value="OWK45003.1"/>
    <property type="molecule type" value="Genomic_DNA"/>
</dbReference>
<evidence type="ECO:0000313" key="2">
    <source>
        <dbReference type="Proteomes" id="UP000214646"/>
    </source>
</evidence>
<organism evidence="1 2">
    <name type="scientific">Fimbriiglobus ruber</name>
    <dbReference type="NCBI Taxonomy" id="1908690"/>
    <lineage>
        <taxon>Bacteria</taxon>
        <taxon>Pseudomonadati</taxon>
        <taxon>Planctomycetota</taxon>
        <taxon>Planctomycetia</taxon>
        <taxon>Gemmatales</taxon>
        <taxon>Gemmataceae</taxon>
        <taxon>Fimbriiglobus</taxon>
    </lineage>
</organism>
<dbReference type="PROSITE" id="PS51257">
    <property type="entry name" value="PROKAR_LIPOPROTEIN"/>
    <property type="match status" value="1"/>
</dbReference>
<dbReference type="Proteomes" id="UP000214646">
    <property type="component" value="Unassembled WGS sequence"/>
</dbReference>
<gene>
    <name evidence="1" type="ORF">FRUB_01334</name>
</gene>
<name>A0A225DVG9_9BACT</name>
<dbReference type="AlphaFoldDB" id="A0A225DVG9"/>
<evidence type="ECO:0008006" key="3">
    <source>
        <dbReference type="Google" id="ProtNLM"/>
    </source>
</evidence>
<accession>A0A225DVG9</accession>
<sequence>MPKISLREWAVAFVTGVILTAGGCDSGLKLHRVSGKVTYKGKPVPNVIVHFVPGDGHESTGATDESGAYKLRFDRDNEGAIGGKHRVYFQFRSHNPQEDMDFRAGKLKLPPETAVAVGKYGDKESKLSFDVTQGSQVIDIALD</sequence>
<comment type="caution">
    <text evidence="1">The sequence shown here is derived from an EMBL/GenBank/DDBJ whole genome shotgun (WGS) entry which is preliminary data.</text>
</comment>
<evidence type="ECO:0000313" key="1">
    <source>
        <dbReference type="EMBL" id="OWK45003.1"/>
    </source>
</evidence>
<keyword evidence="2" id="KW-1185">Reference proteome</keyword>
<proteinExistence type="predicted"/>
<protein>
    <recommendedName>
        <fullName evidence="3">Carboxypeptidase regulatory-like domain-containing protein</fullName>
    </recommendedName>
</protein>
<dbReference type="OrthoDB" id="286727at2"/>
<reference evidence="2" key="1">
    <citation type="submission" date="2017-06" db="EMBL/GenBank/DDBJ databases">
        <title>Genome analysis of Fimbriiglobus ruber SP5, the first member of the order Planctomycetales with confirmed chitinolytic capability.</title>
        <authorList>
            <person name="Ravin N.V."/>
            <person name="Rakitin A.L."/>
            <person name="Ivanova A.A."/>
            <person name="Beletsky A.V."/>
            <person name="Kulichevskaya I.S."/>
            <person name="Mardanov A.V."/>
            <person name="Dedysh S.N."/>
        </authorList>
    </citation>
    <scope>NUCLEOTIDE SEQUENCE [LARGE SCALE GENOMIC DNA]</scope>
    <source>
        <strain evidence="2">SP5</strain>
    </source>
</reference>
<dbReference type="RefSeq" id="WP_088252790.1">
    <property type="nucleotide sequence ID" value="NZ_NIDE01000002.1"/>
</dbReference>